<dbReference type="Proteomes" id="UP000054770">
    <property type="component" value="Unassembled WGS sequence"/>
</dbReference>
<gene>
    <name evidence="1" type="ORF">AWB68_00679</name>
</gene>
<reference evidence="1" key="1">
    <citation type="submission" date="2016-01" db="EMBL/GenBank/DDBJ databases">
        <authorList>
            <person name="Peeters C."/>
        </authorList>
    </citation>
    <scope>NUCLEOTIDE SEQUENCE [LARGE SCALE GENOMIC DNA]</scope>
    <source>
        <strain evidence="1">LMG 22940</strain>
    </source>
</reference>
<proteinExistence type="predicted"/>
<accession>A0A158FIL2</accession>
<evidence type="ECO:0000313" key="2">
    <source>
        <dbReference type="Proteomes" id="UP000054770"/>
    </source>
</evidence>
<dbReference type="RefSeq" id="WP_160109952.1">
    <property type="nucleotide sequence ID" value="NZ_FCON02000005.1"/>
</dbReference>
<name>A0A158FIL2_9BURK</name>
<comment type="caution">
    <text evidence="1">The sequence shown here is derived from an EMBL/GenBank/DDBJ whole genome shotgun (WGS) entry which is preliminary data.</text>
</comment>
<keyword evidence="2" id="KW-1185">Reference proteome</keyword>
<dbReference type="PROSITE" id="PS51257">
    <property type="entry name" value="PROKAR_LIPOPROTEIN"/>
    <property type="match status" value="1"/>
</dbReference>
<evidence type="ECO:0008006" key="3">
    <source>
        <dbReference type="Google" id="ProtNLM"/>
    </source>
</evidence>
<dbReference type="EMBL" id="FCON02000005">
    <property type="protein sequence ID" value="SAL19722.1"/>
    <property type="molecule type" value="Genomic_DNA"/>
</dbReference>
<organism evidence="1 2">
    <name type="scientific">Caballeronia choica</name>
    <dbReference type="NCBI Taxonomy" id="326476"/>
    <lineage>
        <taxon>Bacteria</taxon>
        <taxon>Pseudomonadati</taxon>
        <taxon>Pseudomonadota</taxon>
        <taxon>Betaproteobacteria</taxon>
        <taxon>Burkholderiales</taxon>
        <taxon>Burkholderiaceae</taxon>
        <taxon>Caballeronia</taxon>
    </lineage>
</organism>
<sequence>MRKIPLITALGTLLALTACASGSPLFCRSLR</sequence>
<dbReference type="AlphaFoldDB" id="A0A158FIL2"/>
<protein>
    <recommendedName>
        <fullName evidence="3">Lipoprotein</fullName>
    </recommendedName>
</protein>
<evidence type="ECO:0000313" key="1">
    <source>
        <dbReference type="EMBL" id="SAL19722.1"/>
    </source>
</evidence>